<dbReference type="PRINTS" id="PR02062">
    <property type="entry name" value="CENTROSOME78"/>
</dbReference>
<dbReference type="SUPFAM" id="SSF52047">
    <property type="entry name" value="RNI-like"/>
    <property type="match status" value="1"/>
</dbReference>
<feature type="coiled-coil region" evidence="1">
    <location>
        <begin position="411"/>
        <end position="438"/>
    </location>
</feature>
<evidence type="ECO:0000313" key="3">
    <source>
        <dbReference type="Proteomes" id="UP000007266"/>
    </source>
</evidence>
<dbReference type="PANTHER" id="PTHR24110:SF3">
    <property type="entry name" value="CENTROSOMAL PROTEIN OF 78 KDA"/>
    <property type="match status" value="1"/>
</dbReference>
<reference evidence="2 3" key="1">
    <citation type="journal article" date="2008" name="Nature">
        <title>The genome of the model beetle and pest Tribolium castaneum.</title>
        <authorList>
            <consortium name="Tribolium Genome Sequencing Consortium"/>
            <person name="Richards S."/>
            <person name="Gibbs R.A."/>
            <person name="Weinstock G.M."/>
            <person name="Brown S.J."/>
            <person name="Denell R."/>
            <person name="Beeman R.W."/>
            <person name="Gibbs R."/>
            <person name="Beeman R.W."/>
            <person name="Brown S.J."/>
            <person name="Bucher G."/>
            <person name="Friedrich M."/>
            <person name="Grimmelikhuijzen C.J."/>
            <person name="Klingler M."/>
            <person name="Lorenzen M."/>
            <person name="Richards S."/>
            <person name="Roth S."/>
            <person name="Schroder R."/>
            <person name="Tautz D."/>
            <person name="Zdobnov E.M."/>
            <person name="Muzny D."/>
            <person name="Gibbs R.A."/>
            <person name="Weinstock G.M."/>
            <person name="Attaway T."/>
            <person name="Bell S."/>
            <person name="Buhay C.J."/>
            <person name="Chandrabose M.N."/>
            <person name="Chavez D."/>
            <person name="Clerk-Blankenburg K.P."/>
            <person name="Cree A."/>
            <person name="Dao M."/>
            <person name="Davis C."/>
            <person name="Chacko J."/>
            <person name="Dinh H."/>
            <person name="Dugan-Rocha S."/>
            <person name="Fowler G."/>
            <person name="Garner T.T."/>
            <person name="Garnes J."/>
            <person name="Gnirke A."/>
            <person name="Hawes A."/>
            <person name="Hernandez J."/>
            <person name="Hines S."/>
            <person name="Holder M."/>
            <person name="Hume J."/>
            <person name="Jhangiani S.N."/>
            <person name="Joshi V."/>
            <person name="Khan Z.M."/>
            <person name="Jackson L."/>
            <person name="Kovar C."/>
            <person name="Kowis A."/>
            <person name="Lee S."/>
            <person name="Lewis L.R."/>
            <person name="Margolis J."/>
            <person name="Morgan M."/>
            <person name="Nazareth L.V."/>
            <person name="Nguyen N."/>
            <person name="Okwuonu G."/>
            <person name="Parker D."/>
            <person name="Richards S."/>
            <person name="Ruiz S.J."/>
            <person name="Santibanez J."/>
            <person name="Savard J."/>
            <person name="Scherer S.E."/>
            <person name="Schneider B."/>
            <person name="Sodergren E."/>
            <person name="Tautz D."/>
            <person name="Vattahil S."/>
            <person name="Villasana D."/>
            <person name="White C.S."/>
            <person name="Wright R."/>
            <person name="Park Y."/>
            <person name="Beeman R.W."/>
            <person name="Lord J."/>
            <person name="Oppert B."/>
            <person name="Lorenzen M."/>
            <person name="Brown S."/>
            <person name="Wang L."/>
            <person name="Savard J."/>
            <person name="Tautz D."/>
            <person name="Richards S."/>
            <person name="Weinstock G."/>
            <person name="Gibbs R.A."/>
            <person name="Liu Y."/>
            <person name="Worley K."/>
            <person name="Weinstock G."/>
            <person name="Elsik C.G."/>
            <person name="Reese J.T."/>
            <person name="Elhaik E."/>
            <person name="Landan G."/>
            <person name="Graur D."/>
            <person name="Arensburger P."/>
            <person name="Atkinson P."/>
            <person name="Beeman R.W."/>
            <person name="Beidler J."/>
            <person name="Brown S.J."/>
            <person name="Demuth J.P."/>
            <person name="Drury D.W."/>
            <person name="Du Y.Z."/>
            <person name="Fujiwara H."/>
            <person name="Lorenzen M."/>
            <person name="Maselli V."/>
            <person name="Osanai M."/>
            <person name="Park Y."/>
            <person name="Robertson H.M."/>
            <person name="Tu Z."/>
            <person name="Wang J.J."/>
            <person name="Wang S."/>
            <person name="Richards S."/>
            <person name="Song H."/>
            <person name="Zhang L."/>
            <person name="Sodergren E."/>
            <person name="Werner D."/>
            <person name="Stanke M."/>
            <person name="Morgenstern B."/>
            <person name="Solovyev V."/>
            <person name="Kosarev P."/>
            <person name="Brown G."/>
            <person name="Chen H.C."/>
            <person name="Ermolaeva O."/>
            <person name="Hlavina W."/>
            <person name="Kapustin Y."/>
            <person name="Kiryutin B."/>
            <person name="Kitts P."/>
            <person name="Maglott D."/>
            <person name="Pruitt K."/>
            <person name="Sapojnikov V."/>
            <person name="Souvorov A."/>
            <person name="Mackey A.J."/>
            <person name="Waterhouse R.M."/>
            <person name="Wyder S."/>
            <person name="Zdobnov E.M."/>
            <person name="Zdobnov E.M."/>
            <person name="Wyder S."/>
            <person name="Kriventseva E.V."/>
            <person name="Kadowaki T."/>
            <person name="Bork P."/>
            <person name="Aranda M."/>
            <person name="Bao R."/>
            <person name="Beermann A."/>
            <person name="Berns N."/>
            <person name="Bolognesi R."/>
            <person name="Bonneton F."/>
            <person name="Bopp D."/>
            <person name="Brown S.J."/>
            <person name="Bucher G."/>
            <person name="Butts T."/>
            <person name="Chaumot A."/>
            <person name="Denell R.E."/>
            <person name="Ferrier D.E."/>
            <person name="Friedrich M."/>
            <person name="Gordon C.M."/>
            <person name="Jindra M."/>
            <person name="Klingler M."/>
            <person name="Lan Q."/>
            <person name="Lattorff H.M."/>
            <person name="Laudet V."/>
            <person name="von Levetsow C."/>
            <person name="Liu Z."/>
            <person name="Lutz R."/>
            <person name="Lynch J.A."/>
            <person name="da Fonseca R.N."/>
            <person name="Posnien N."/>
            <person name="Reuter R."/>
            <person name="Roth S."/>
            <person name="Savard J."/>
            <person name="Schinko J.B."/>
            <person name="Schmitt C."/>
            <person name="Schoppmeier M."/>
            <person name="Schroder R."/>
            <person name="Shippy T.D."/>
            <person name="Simonnet F."/>
            <person name="Marques-Souza H."/>
            <person name="Tautz D."/>
            <person name="Tomoyasu Y."/>
            <person name="Trauner J."/>
            <person name="Van der Zee M."/>
            <person name="Vervoort M."/>
            <person name="Wittkopp N."/>
            <person name="Wimmer E.A."/>
            <person name="Yang X."/>
            <person name="Jones A.K."/>
            <person name="Sattelle D.B."/>
            <person name="Ebert P.R."/>
            <person name="Nelson D."/>
            <person name="Scott J.G."/>
            <person name="Beeman R.W."/>
            <person name="Muthukrishnan S."/>
            <person name="Kramer K.J."/>
            <person name="Arakane Y."/>
            <person name="Beeman R.W."/>
            <person name="Zhu Q."/>
            <person name="Hogenkamp D."/>
            <person name="Dixit R."/>
            <person name="Oppert B."/>
            <person name="Jiang H."/>
            <person name="Zou Z."/>
            <person name="Marshall J."/>
            <person name="Elpidina E."/>
            <person name="Vinokurov K."/>
            <person name="Oppert C."/>
            <person name="Zou Z."/>
            <person name="Evans J."/>
            <person name="Lu Z."/>
            <person name="Zhao P."/>
            <person name="Sumathipala N."/>
            <person name="Altincicek B."/>
            <person name="Vilcinskas A."/>
            <person name="Williams M."/>
            <person name="Hultmark D."/>
            <person name="Hetru C."/>
            <person name="Jiang H."/>
            <person name="Grimmelikhuijzen C.J."/>
            <person name="Hauser F."/>
            <person name="Cazzamali G."/>
            <person name="Williamson M."/>
            <person name="Park Y."/>
            <person name="Li B."/>
            <person name="Tanaka Y."/>
            <person name="Predel R."/>
            <person name="Neupert S."/>
            <person name="Schachtner J."/>
            <person name="Verleyen P."/>
            <person name="Raible F."/>
            <person name="Bork P."/>
            <person name="Friedrich M."/>
            <person name="Walden K.K."/>
            <person name="Robertson H.M."/>
            <person name="Angeli S."/>
            <person name="Foret S."/>
            <person name="Bucher G."/>
            <person name="Schuetz S."/>
            <person name="Maleszka R."/>
            <person name="Wimmer E.A."/>
            <person name="Beeman R.W."/>
            <person name="Lorenzen M."/>
            <person name="Tomoyasu Y."/>
            <person name="Miller S.C."/>
            <person name="Grossmann D."/>
            <person name="Bucher G."/>
        </authorList>
    </citation>
    <scope>NUCLEOTIDE SEQUENCE [LARGE SCALE GENOMIC DNA]</scope>
    <source>
        <strain evidence="2 3">Georgia GA2</strain>
    </source>
</reference>
<dbReference type="SMART" id="SM00368">
    <property type="entry name" value="LRR_RI"/>
    <property type="match status" value="3"/>
</dbReference>
<dbReference type="GO" id="GO:0044782">
    <property type="term" value="P:cilium organization"/>
    <property type="evidence" value="ECO:0000318"/>
    <property type="project" value="GO_Central"/>
</dbReference>
<proteinExistence type="predicted"/>
<dbReference type="GO" id="GO:0036064">
    <property type="term" value="C:ciliary basal body"/>
    <property type="evidence" value="ECO:0000318"/>
    <property type="project" value="GO_Central"/>
</dbReference>
<dbReference type="InParanoid" id="A0A139WIA0"/>
<evidence type="ECO:0000256" key="1">
    <source>
        <dbReference type="SAM" id="Coils"/>
    </source>
</evidence>
<reference evidence="2 3" key="2">
    <citation type="journal article" date="2010" name="Nucleic Acids Res.">
        <title>BeetleBase in 2010: revisions to provide comprehensive genomic information for Tribolium castaneum.</title>
        <authorList>
            <person name="Kim H.S."/>
            <person name="Murphy T."/>
            <person name="Xia J."/>
            <person name="Caragea D."/>
            <person name="Park Y."/>
            <person name="Beeman R.W."/>
            <person name="Lorenzen M.D."/>
            <person name="Butcher S."/>
            <person name="Manak J.R."/>
            <person name="Brown S.J."/>
        </authorList>
    </citation>
    <scope>GENOME REANNOTATION</scope>
    <source>
        <strain evidence="2 3">Georgia GA2</strain>
    </source>
</reference>
<dbReference type="InterPro" id="IPR026212">
    <property type="entry name" value="Cep78"/>
</dbReference>
<dbReference type="GO" id="GO:0005813">
    <property type="term" value="C:centrosome"/>
    <property type="evidence" value="ECO:0000318"/>
    <property type="project" value="GO_Central"/>
</dbReference>
<sequence>MPYQKNPSIISNPKPVNIFYVWYTELCRRLNSTPAPVVKPAKPKCQTVLNFVADRLKVEEWNPVISALRHDTSLHVIAIKSRLGNCQFLHDVDTEEKLRQMKRRSGSLWTAFILKSLLKSLSCTIRNTQVLTCLEFDGLPMFAQYLEPLMKALQKNKTLKNLTLSRCRICDSGCQIVCAYVRFAPNIEVLNLSGCGLTAESGEHLAKLIKYQQINRYCESWHNSLRYADPNIQVMRGIKRITLNGNPLIGDSGLNFILNELDDDLWIKALDMQKCGITESMAMRIIDLVEYSQSLEIADFRLNEDLTDSTLEKILNVLKQKYVEGQSEYQWCNTSLSTACETFIDTMSTFTSTKTPHVYKAKSTPFRRYESKITLTERPVRRAKTSENIHNQAKPDDVNIEKKVMELSNLLKEEILKRKETEKINEELKRRLDEFSKGVQDEKPNVDVINNVVLNRKDSGPAEMLNQICRKNGVKKKNGFKNGATTNGYHNDNGFKFNNDVAFTIFEKLVGKDSDDRSLDEDSLLDYVREGKKEKDDNRNDCDMSDSQISLFKFMENLKNNHNLPMKFMNRSNTSKYYITDKHVKRKA</sequence>
<dbReference type="AlphaFoldDB" id="A0A139WIA0"/>
<dbReference type="Proteomes" id="UP000007266">
    <property type="component" value="Linkage group 5"/>
</dbReference>
<dbReference type="OMA" id="INRYCES"/>
<dbReference type="InterPro" id="IPR032675">
    <property type="entry name" value="LRR_dom_sf"/>
</dbReference>
<dbReference type="EMBL" id="KQ971342">
    <property type="protein sequence ID" value="KYB27666.1"/>
    <property type="molecule type" value="Genomic_DNA"/>
</dbReference>
<dbReference type="PANTHER" id="PTHR24110">
    <property type="entry name" value="CENTROSOMAL PROTEIN OF 78 KDA"/>
    <property type="match status" value="1"/>
</dbReference>
<protein>
    <submittedName>
        <fullName evidence="2">Uncharacterized protein</fullName>
    </submittedName>
</protein>
<dbReference type="OrthoDB" id="78308at2759"/>
<organism evidence="2 3">
    <name type="scientific">Tribolium castaneum</name>
    <name type="common">Red flour beetle</name>
    <dbReference type="NCBI Taxonomy" id="7070"/>
    <lineage>
        <taxon>Eukaryota</taxon>
        <taxon>Metazoa</taxon>
        <taxon>Ecdysozoa</taxon>
        <taxon>Arthropoda</taxon>
        <taxon>Hexapoda</taxon>
        <taxon>Insecta</taxon>
        <taxon>Pterygota</taxon>
        <taxon>Neoptera</taxon>
        <taxon>Endopterygota</taxon>
        <taxon>Coleoptera</taxon>
        <taxon>Polyphaga</taxon>
        <taxon>Cucujiformia</taxon>
        <taxon>Tenebrionidae</taxon>
        <taxon>Tenebrionidae incertae sedis</taxon>
        <taxon>Tribolium</taxon>
    </lineage>
</organism>
<accession>A0A139WIA0</accession>
<name>A0A139WIA0_TRICA</name>
<dbReference type="Gene3D" id="3.80.10.10">
    <property type="entry name" value="Ribonuclease Inhibitor"/>
    <property type="match status" value="2"/>
</dbReference>
<keyword evidence="1" id="KW-0175">Coiled coil</keyword>
<dbReference type="STRING" id="7070.A0A139WIA0"/>
<evidence type="ECO:0000313" key="2">
    <source>
        <dbReference type="EMBL" id="KYB27666.1"/>
    </source>
</evidence>
<gene>
    <name evidence="2" type="primary">AUGUSTUS-3.0.2_33086</name>
    <name evidence="2" type="ORF">TcasGA2_TC033086</name>
</gene>
<keyword evidence="3" id="KW-1185">Reference proteome</keyword>